<evidence type="ECO:0000313" key="2">
    <source>
        <dbReference type="EnsemblPlants" id="AET7Gv20554100.1"/>
    </source>
</evidence>
<dbReference type="Proteomes" id="UP000015105">
    <property type="component" value="Chromosome 7D"/>
</dbReference>
<sequence>MRRMTRMPKRNKASDTSSEEARRGKDIQGIPWDRLELTREGYRETRLLQYKNYENVPNSAEAAMKACKSTEKDGTYYEFRRNTRSVKSTILHFQLRNLVWATSKHDAYLISHYSVLHWSALSGVDTEIMNVEGHIAPSEKHPGSLLEGFSQTQVSTLAVKDNLLVAGGFQGELICKVGSLYHFVFALTLNFLGSSISQLTGRTQTCG</sequence>
<protein>
    <submittedName>
        <fullName evidence="2">Uncharacterized protein</fullName>
    </submittedName>
</protein>
<dbReference type="PANTHER" id="PTHR43991:SF32">
    <property type="entry name" value="TRANSDUCIN_WD40 REPEAT-LIKE SUPERFAMILY PROTEIN"/>
    <property type="match status" value="1"/>
</dbReference>
<accession>A0A453REK6</accession>
<reference evidence="3" key="1">
    <citation type="journal article" date="2014" name="Science">
        <title>Ancient hybridizations among the ancestral genomes of bread wheat.</title>
        <authorList>
            <consortium name="International Wheat Genome Sequencing Consortium,"/>
            <person name="Marcussen T."/>
            <person name="Sandve S.R."/>
            <person name="Heier L."/>
            <person name="Spannagl M."/>
            <person name="Pfeifer M."/>
            <person name="Jakobsen K.S."/>
            <person name="Wulff B.B."/>
            <person name="Steuernagel B."/>
            <person name="Mayer K.F."/>
            <person name="Olsen O.A."/>
        </authorList>
    </citation>
    <scope>NUCLEOTIDE SEQUENCE [LARGE SCALE GENOMIC DNA]</scope>
    <source>
        <strain evidence="3">cv. AL8/78</strain>
    </source>
</reference>
<name>A0A453REK6_AEGTS</name>
<reference evidence="3" key="2">
    <citation type="journal article" date="2017" name="Nat. Plants">
        <title>The Aegilops tauschii genome reveals multiple impacts of transposons.</title>
        <authorList>
            <person name="Zhao G."/>
            <person name="Zou C."/>
            <person name="Li K."/>
            <person name="Wang K."/>
            <person name="Li T."/>
            <person name="Gao L."/>
            <person name="Zhang X."/>
            <person name="Wang H."/>
            <person name="Yang Z."/>
            <person name="Liu X."/>
            <person name="Jiang W."/>
            <person name="Mao L."/>
            <person name="Kong X."/>
            <person name="Jiao Y."/>
            <person name="Jia J."/>
        </authorList>
    </citation>
    <scope>NUCLEOTIDE SEQUENCE [LARGE SCALE GENOMIC DNA]</scope>
    <source>
        <strain evidence="3">cv. AL8/78</strain>
    </source>
</reference>
<evidence type="ECO:0000256" key="1">
    <source>
        <dbReference type="SAM" id="MobiDB-lite"/>
    </source>
</evidence>
<evidence type="ECO:0000313" key="3">
    <source>
        <dbReference type="Proteomes" id="UP000015105"/>
    </source>
</evidence>
<reference evidence="2" key="5">
    <citation type="journal article" date="2021" name="G3 (Bethesda)">
        <title>Aegilops tauschii genome assembly Aet v5.0 features greater sequence contiguity and improved annotation.</title>
        <authorList>
            <person name="Wang L."/>
            <person name="Zhu T."/>
            <person name="Rodriguez J.C."/>
            <person name="Deal K.R."/>
            <person name="Dubcovsky J."/>
            <person name="McGuire P.E."/>
            <person name="Lux T."/>
            <person name="Spannagl M."/>
            <person name="Mayer K.F.X."/>
            <person name="Baldrich P."/>
            <person name="Meyers B.C."/>
            <person name="Huo N."/>
            <person name="Gu Y.Q."/>
            <person name="Zhou H."/>
            <person name="Devos K.M."/>
            <person name="Bennetzen J.L."/>
            <person name="Unver T."/>
            <person name="Budak H."/>
            <person name="Gulick P.J."/>
            <person name="Galiba G."/>
            <person name="Kalapos B."/>
            <person name="Nelson D.R."/>
            <person name="Li P."/>
            <person name="You F.M."/>
            <person name="Luo M.C."/>
            <person name="Dvorak J."/>
        </authorList>
    </citation>
    <scope>NUCLEOTIDE SEQUENCE [LARGE SCALE GENOMIC DNA]</scope>
    <source>
        <strain evidence="2">cv. AL8/78</strain>
    </source>
</reference>
<reference evidence="2" key="4">
    <citation type="submission" date="2019-03" db="UniProtKB">
        <authorList>
            <consortium name="EnsemblPlants"/>
        </authorList>
    </citation>
    <scope>IDENTIFICATION</scope>
</reference>
<feature type="compositionally biased region" description="Basic residues" evidence="1">
    <location>
        <begin position="1"/>
        <end position="11"/>
    </location>
</feature>
<reference evidence="2" key="3">
    <citation type="journal article" date="2017" name="Nature">
        <title>Genome sequence of the progenitor of the wheat D genome Aegilops tauschii.</title>
        <authorList>
            <person name="Luo M.C."/>
            <person name="Gu Y.Q."/>
            <person name="Puiu D."/>
            <person name="Wang H."/>
            <person name="Twardziok S.O."/>
            <person name="Deal K.R."/>
            <person name="Huo N."/>
            <person name="Zhu T."/>
            <person name="Wang L."/>
            <person name="Wang Y."/>
            <person name="McGuire P.E."/>
            <person name="Liu S."/>
            <person name="Long H."/>
            <person name="Ramasamy R.K."/>
            <person name="Rodriguez J.C."/>
            <person name="Van S.L."/>
            <person name="Yuan L."/>
            <person name="Wang Z."/>
            <person name="Xia Z."/>
            <person name="Xiao L."/>
            <person name="Anderson O.D."/>
            <person name="Ouyang S."/>
            <person name="Liang Y."/>
            <person name="Zimin A.V."/>
            <person name="Pertea G."/>
            <person name="Qi P."/>
            <person name="Bennetzen J.L."/>
            <person name="Dai X."/>
            <person name="Dawson M.W."/>
            <person name="Muller H.G."/>
            <person name="Kugler K."/>
            <person name="Rivarola-Duarte L."/>
            <person name="Spannagl M."/>
            <person name="Mayer K.F.X."/>
            <person name="Lu F.H."/>
            <person name="Bevan M.W."/>
            <person name="Leroy P."/>
            <person name="Li P."/>
            <person name="You F.M."/>
            <person name="Sun Q."/>
            <person name="Liu Z."/>
            <person name="Lyons E."/>
            <person name="Wicker T."/>
            <person name="Salzberg S.L."/>
            <person name="Devos K.M."/>
            <person name="Dvorak J."/>
        </authorList>
    </citation>
    <scope>NUCLEOTIDE SEQUENCE [LARGE SCALE GENOMIC DNA]</scope>
    <source>
        <strain evidence="2">cv. AL8/78</strain>
    </source>
</reference>
<dbReference type="AlphaFoldDB" id="A0A453REK6"/>
<dbReference type="EnsemblPlants" id="AET7Gv20554100.1">
    <property type="protein sequence ID" value="AET7Gv20554100.1"/>
    <property type="gene ID" value="AET7Gv20554100"/>
</dbReference>
<feature type="region of interest" description="Disordered" evidence="1">
    <location>
        <begin position="1"/>
        <end position="26"/>
    </location>
</feature>
<proteinExistence type="predicted"/>
<dbReference type="Gramene" id="AET7Gv20554100.1">
    <property type="protein sequence ID" value="AET7Gv20554100.1"/>
    <property type="gene ID" value="AET7Gv20554100"/>
</dbReference>
<keyword evidence="3" id="KW-1185">Reference proteome</keyword>
<dbReference type="PANTHER" id="PTHR43991">
    <property type="entry name" value="WD REPEAT PROTEIN (AFU_ORTHOLOGUE AFUA_8G05640)-RELATED"/>
    <property type="match status" value="1"/>
</dbReference>
<organism evidence="2 3">
    <name type="scientific">Aegilops tauschii subsp. strangulata</name>
    <name type="common">Goatgrass</name>
    <dbReference type="NCBI Taxonomy" id="200361"/>
    <lineage>
        <taxon>Eukaryota</taxon>
        <taxon>Viridiplantae</taxon>
        <taxon>Streptophyta</taxon>
        <taxon>Embryophyta</taxon>
        <taxon>Tracheophyta</taxon>
        <taxon>Spermatophyta</taxon>
        <taxon>Magnoliopsida</taxon>
        <taxon>Liliopsida</taxon>
        <taxon>Poales</taxon>
        <taxon>Poaceae</taxon>
        <taxon>BOP clade</taxon>
        <taxon>Pooideae</taxon>
        <taxon>Triticodae</taxon>
        <taxon>Triticeae</taxon>
        <taxon>Triticinae</taxon>
        <taxon>Aegilops</taxon>
    </lineage>
</organism>